<comment type="caution">
    <text evidence="2">The sequence shown here is derived from an EMBL/GenBank/DDBJ whole genome shotgun (WGS) entry which is preliminary data.</text>
</comment>
<keyword evidence="1" id="KW-0472">Membrane</keyword>
<accession>A0A927M315</accession>
<dbReference type="RefSeq" id="WP_192764961.1">
    <property type="nucleotide sequence ID" value="NZ_JADBEB010000001.1"/>
</dbReference>
<protein>
    <submittedName>
        <fullName evidence="2">ABC-type transport system involved in multi-copper enzyme maturation permease subunit</fullName>
    </submittedName>
</protein>
<feature type="transmembrane region" description="Helical" evidence="1">
    <location>
        <begin position="153"/>
        <end position="171"/>
    </location>
</feature>
<dbReference type="EMBL" id="JADBEB010000001">
    <property type="protein sequence ID" value="MBE1484628.1"/>
    <property type="molecule type" value="Genomic_DNA"/>
</dbReference>
<evidence type="ECO:0000313" key="3">
    <source>
        <dbReference type="Proteomes" id="UP000649753"/>
    </source>
</evidence>
<feature type="transmembrane region" description="Helical" evidence="1">
    <location>
        <begin position="177"/>
        <end position="195"/>
    </location>
</feature>
<proteinExistence type="predicted"/>
<name>A0A927M315_9ACTN</name>
<dbReference type="Proteomes" id="UP000649753">
    <property type="component" value="Unassembled WGS sequence"/>
</dbReference>
<feature type="transmembrane region" description="Helical" evidence="1">
    <location>
        <begin position="20"/>
        <end position="39"/>
    </location>
</feature>
<evidence type="ECO:0000256" key="1">
    <source>
        <dbReference type="SAM" id="Phobius"/>
    </source>
</evidence>
<evidence type="ECO:0000313" key="2">
    <source>
        <dbReference type="EMBL" id="MBE1484628.1"/>
    </source>
</evidence>
<reference evidence="2" key="1">
    <citation type="submission" date="2020-10" db="EMBL/GenBank/DDBJ databases">
        <title>Sequencing the genomes of 1000 actinobacteria strains.</title>
        <authorList>
            <person name="Klenk H.-P."/>
        </authorList>
    </citation>
    <scope>NUCLEOTIDE SEQUENCE</scope>
    <source>
        <strain evidence="2">DSM 46832</strain>
    </source>
</reference>
<dbReference type="PROSITE" id="PS51257">
    <property type="entry name" value="PROKAR_LIPOPROTEIN"/>
    <property type="match status" value="1"/>
</dbReference>
<sequence length="265" mass="27486">MIRLIRAEFRRLLAARLWPVALVIAVACGGGLIGLLTLVGPENFDPPMPGIDTETGVRAILGMVGYTMFIPALLGALAVPAEHRHGTIDFTFLFAPRRWQVLLSKLVTYGLAGLVYGLVLTGSGAAAFFLGAATQGVVPGLSTGLILELFARLALNMAAYTLIGVGIGALIRNQTAALAVVGGFFYLLEPLLAIIPGVSRLYPFLPAGATASLTGFSYIVDAAAEGLGTTPVQLMSPLGGGLLLLGYAVVAAVLAIAVPMRRDIT</sequence>
<keyword evidence="1" id="KW-0812">Transmembrane</keyword>
<dbReference type="AlphaFoldDB" id="A0A927M315"/>
<feature type="transmembrane region" description="Helical" evidence="1">
    <location>
        <begin position="59"/>
        <end position="81"/>
    </location>
</feature>
<keyword evidence="1" id="KW-1133">Transmembrane helix</keyword>
<feature type="transmembrane region" description="Helical" evidence="1">
    <location>
        <begin position="102"/>
        <end position="119"/>
    </location>
</feature>
<gene>
    <name evidence="2" type="ORF">H4W31_000266</name>
</gene>
<feature type="transmembrane region" description="Helical" evidence="1">
    <location>
        <begin position="240"/>
        <end position="260"/>
    </location>
</feature>
<organism evidence="2 3">
    <name type="scientific">Plantactinospora soyae</name>
    <dbReference type="NCBI Taxonomy" id="1544732"/>
    <lineage>
        <taxon>Bacteria</taxon>
        <taxon>Bacillati</taxon>
        <taxon>Actinomycetota</taxon>
        <taxon>Actinomycetes</taxon>
        <taxon>Micromonosporales</taxon>
        <taxon>Micromonosporaceae</taxon>
        <taxon>Plantactinospora</taxon>
    </lineage>
</organism>
<keyword evidence="3" id="KW-1185">Reference proteome</keyword>